<dbReference type="PROSITE" id="PS50119">
    <property type="entry name" value="ZF_BBOX"/>
    <property type="match status" value="1"/>
</dbReference>
<evidence type="ECO:0000313" key="4">
    <source>
        <dbReference type="EMBL" id="CAG2198814.1"/>
    </source>
</evidence>
<organism evidence="4 5">
    <name type="scientific">Mytilus edulis</name>
    <name type="common">Blue mussel</name>
    <dbReference type="NCBI Taxonomy" id="6550"/>
    <lineage>
        <taxon>Eukaryota</taxon>
        <taxon>Metazoa</taxon>
        <taxon>Spiralia</taxon>
        <taxon>Lophotrochozoa</taxon>
        <taxon>Mollusca</taxon>
        <taxon>Bivalvia</taxon>
        <taxon>Autobranchia</taxon>
        <taxon>Pteriomorphia</taxon>
        <taxon>Mytilida</taxon>
        <taxon>Mytiloidea</taxon>
        <taxon>Mytilidae</taxon>
        <taxon>Mytilinae</taxon>
        <taxon>Mytilus</taxon>
    </lineage>
</organism>
<dbReference type="GO" id="GO:0008270">
    <property type="term" value="F:zinc ion binding"/>
    <property type="evidence" value="ECO:0007669"/>
    <property type="project" value="UniProtKB-KW"/>
</dbReference>
<feature type="coiled-coil region" evidence="2">
    <location>
        <begin position="84"/>
        <end position="147"/>
    </location>
</feature>
<dbReference type="PANTHER" id="PTHR31768:SF3">
    <property type="entry name" value="B BOX-TYPE DOMAIN-CONTAINING PROTEIN-RELATED"/>
    <property type="match status" value="1"/>
</dbReference>
<dbReference type="EMBL" id="CAJPWZ010000700">
    <property type="protein sequence ID" value="CAG2198814.1"/>
    <property type="molecule type" value="Genomic_DNA"/>
</dbReference>
<gene>
    <name evidence="4" type="ORF">MEDL_13595</name>
</gene>
<comment type="caution">
    <text evidence="4">The sequence shown here is derived from an EMBL/GenBank/DDBJ whole genome shotgun (WGS) entry which is preliminary data.</text>
</comment>
<evidence type="ECO:0000256" key="1">
    <source>
        <dbReference type="PROSITE-ProRule" id="PRU00024"/>
    </source>
</evidence>
<feature type="domain" description="B box-type" evidence="3">
    <location>
        <begin position="3"/>
        <end position="44"/>
    </location>
</feature>
<dbReference type="SUPFAM" id="SSF57845">
    <property type="entry name" value="B-box zinc-binding domain"/>
    <property type="match status" value="1"/>
</dbReference>
<dbReference type="OrthoDB" id="6121413at2759"/>
<evidence type="ECO:0000256" key="2">
    <source>
        <dbReference type="SAM" id="Coils"/>
    </source>
</evidence>
<proteinExistence type="predicted"/>
<sequence>MDFTSIKCQDHTGQNCCLFCESCNHLVCPLCISKTHNGHCLIQISESYETKLNWLKQAQVKVQANLQILNKCDSKIEEIQKSRKEKYKETKEKMKAKINALNIADDEFTERIETELDQKNGLHQKSIEKEQITANQLKKKVDDQISKLQDIIDAKDAVEVFSCSYDLELSISKEMELLELNISRIPKFCPEEITQDFFGSLQNNKPIKMTVSGQFVTGNGRLKF</sequence>
<reference evidence="4" key="1">
    <citation type="submission" date="2021-03" db="EMBL/GenBank/DDBJ databases">
        <authorList>
            <person name="Bekaert M."/>
        </authorList>
    </citation>
    <scope>NUCLEOTIDE SEQUENCE</scope>
</reference>
<keyword evidence="1" id="KW-0863">Zinc-finger</keyword>
<keyword evidence="2" id="KW-0175">Coiled coil</keyword>
<protein>
    <submittedName>
        <fullName evidence="4">TRIM46</fullName>
    </submittedName>
</protein>
<evidence type="ECO:0000313" key="5">
    <source>
        <dbReference type="Proteomes" id="UP000683360"/>
    </source>
</evidence>
<evidence type="ECO:0000259" key="3">
    <source>
        <dbReference type="PROSITE" id="PS50119"/>
    </source>
</evidence>
<dbReference type="PANTHER" id="PTHR31768">
    <property type="entry name" value="B BOX-TYPE DOMAIN-CONTAINING PROTEIN"/>
    <property type="match status" value="1"/>
</dbReference>
<keyword evidence="1" id="KW-0862">Zinc</keyword>
<dbReference type="InterPro" id="IPR040328">
    <property type="entry name" value="DDB_G0279899-like"/>
</dbReference>
<name>A0A8S3QT23_MYTED</name>
<dbReference type="Proteomes" id="UP000683360">
    <property type="component" value="Unassembled WGS sequence"/>
</dbReference>
<dbReference type="Gene3D" id="3.30.160.60">
    <property type="entry name" value="Classic Zinc Finger"/>
    <property type="match status" value="1"/>
</dbReference>
<keyword evidence="1" id="KW-0479">Metal-binding</keyword>
<dbReference type="AlphaFoldDB" id="A0A8S3QT23"/>
<accession>A0A8S3QT23</accession>
<dbReference type="InterPro" id="IPR000315">
    <property type="entry name" value="Znf_B-box"/>
</dbReference>
<keyword evidence="5" id="KW-1185">Reference proteome</keyword>